<keyword evidence="2" id="KW-1185">Reference proteome</keyword>
<dbReference type="EMBL" id="JAUQYP010000001">
    <property type="protein sequence ID" value="MDO8107134.1"/>
    <property type="molecule type" value="Genomic_DNA"/>
</dbReference>
<gene>
    <name evidence="1" type="ORF">Q6348_07985</name>
</gene>
<proteinExistence type="predicted"/>
<reference evidence="1 2" key="1">
    <citation type="submission" date="2023-07" db="EMBL/GenBank/DDBJ databases">
        <title>Description of novel actinomycetes strains, isolated from tidal flat sediment.</title>
        <authorList>
            <person name="Lu C."/>
        </authorList>
    </citation>
    <scope>NUCLEOTIDE SEQUENCE [LARGE SCALE GENOMIC DNA]</scope>
    <source>
        <strain evidence="1 2">SYSU T00b441</strain>
    </source>
</reference>
<dbReference type="Proteomes" id="UP001232536">
    <property type="component" value="Unassembled WGS sequence"/>
</dbReference>
<dbReference type="RefSeq" id="WP_304600768.1">
    <property type="nucleotide sequence ID" value="NZ_JAUQYP010000001.1"/>
</dbReference>
<protein>
    <recommendedName>
        <fullName evidence="3">WYL domain-containing protein</fullName>
    </recommendedName>
</protein>
<evidence type="ECO:0000313" key="1">
    <source>
        <dbReference type="EMBL" id="MDO8107134.1"/>
    </source>
</evidence>
<organism evidence="1 2">
    <name type="scientific">Actinotalea lenta</name>
    <dbReference type="NCBI Taxonomy" id="3064654"/>
    <lineage>
        <taxon>Bacteria</taxon>
        <taxon>Bacillati</taxon>
        <taxon>Actinomycetota</taxon>
        <taxon>Actinomycetes</taxon>
        <taxon>Micrococcales</taxon>
        <taxon>Cellulomonadaceae</taxon>
        <taxon>Actinotalea</taxon>
    </lineage>
</organism>
<accession>A0ABT9D8B9</accession>
<comment type="caution">
    <text evidence="1">The sequence shown here is derived from an EMBL/GenBank/DDBJ whole genome shotgun (WGS) entry which is preliminary data.</text>
</comment>
<name>A0ABT9D8B9_9CELL</name>
<evidence type="ECO:0008006" key="3">
    <source>
        <dbReference type="Google" id="ProtNLM"/>
    </source>
</evidence>
<evidence type="ECO:0000313" key="2">
    <source>
        <dbReference type="Proteomes" id="UP001232536"/>
    </source>
</evidence>
<sequence>MAHHLLLGASEPNWRLAATEDPEDVRARLSAGVETAAPIEVRVVPGDRLEETTVYVRPHLLPWWALVHLADPDERPNPPRRIR</sequence>